<organism evidence="1 2">
    <name type="scientific">Lactiplantibacillus plantarum</name>
    <name type="common">Lactobacillus plantarum</name>
    <dbReference type="NCBI Taxonomy" id="1590"/>
    <lineage>
        <taxon>Bacteria</taxon>
        <taxon>Bacillati</taxon>
        <taxon>Bacillota</taxon>
        <taxon>Bacilli</taxon>
        <taxon>Lactobacillales</taxon>
        <taxon>Lactobacillaceae</taxon>
        <taxon>Lactiplantibacillus</taxon>
    </lineage>
</organism>
<protein>
    <submittedName>
        <fullName evidence="1">Uncharacterized protein</fullName>
    </submittedName>
</protein>
<evidence type="ECO:0000313" key="2">
    <source>
        <dbReference type="Proteomes" id="UP000094892"/>
    </source>
</evidence>
<dbReference type="EMBL" id="MCOL01000001">
    <property type="protein sequence ID" value="ODO61707.1"/>
    <property type="molecule type" value="Genomic_DNA"/>
</dbReference>
<dbReference type="AlphaFoldDB" id="A0A1E3KSU1"/>
<dbReference type="Proteomes" id="UP000094892">
    <property type="component" value="Unassembled WGS sequence"/>
</dbReference>
<reference evidence="1 2" key="1">
    <citation type="submission" date="2016-08" db="EMBL/GenBank/DDBJ databases">
        <title>Genome sequencing of Lactobacillus plantarum JSA22, isolated from fermented soybean paste.</title>
        <authorList>
            <person name="Choi H.S."/>
        </authorList>
    </citation>
    <scope>NUCLEOTIDE SEQUENCE [LARGE SCALE GENOMIC DNA]</scope>
    <source>
        <strain evidence="1 2">JSA22</strain>
    </source>
</reference>
<proteinExistence type="predicted"/>
<gene>
    <name evidence="1" type="ORF">LPJSA22_01686</name>
</gene>
<sequence length="51" mass="5788">MLLIIRLFTVFVNTIDELMFTKIVNLQSSDMFTVTVNTQICLDTKIASAYA</sequence>
<accession>A0A1E3KSU1</accession>
<evidence type="ECO:0000313" key="1">
    <source>
        <dbReference type="EMBL" id="ODO61707.1"/>
    </source>
</evidence>
<name>A0A1E3KSU1_LACPN</name>
<comment type="caution">
    <text evidence="1">The sequence shown here is derived from an EMBL/GenBank/DDBJ whole genome shotgun (WGS) entry which is preliminary data.</text>
</comment>